<accession>A0ABR1S251</accession>
<dbReference type="Pfam" id="PF21189">
    <property type="entry name" value="PHA02142"/>
    <property type="match status" value="1"/>
</dbReference>
<dbReference type="Pfam" id="PF09414">
    <property type="entry name" value="RNA_ligase"/>
    <property type="match status" value="1"/>
</dbReference>
<name>A0ABR1S251_9PEZI</name>
<comment type="caution">
    <text evidence="2">The sequence shown here is derived from an EMBL/GenBank/DDBJ whole genome shotgun (WGS) entry which is preliminary data.</text>
</comment>
<gene>
    <name evidence="2" type="ORF">PG991_006718</name>
</gene>
<dbReference type="SUPFAM" id="SSF56091">
    <property type="entry name" value="DNA ligase/mRNA capping enzyme, catalytic domain"/>
    <property type="match status" value="1"/>
</dbReference>
<dbReference type="InterPro" id="IPR021122">
    <property type="entry name" value="RNA_ligase_dom_REL/Rnl2"/>
</dbReference>
<protein>
    <recommendedName>
        <fullName evidence="1">RNA ligase domain-containing protein</fullName>
    </recommendedName>
</protein>
<evidence type="ECO:0000259" key="1">
    <source>
        <dbReference type="Pfam" id="PF09414"/>
    </source>
</evidence>
<proteinExistence type="predicted"/>
<keyword evidence="3" id="KW-1185">Reference proteome</keyword>
<sequence length="392" mass="44639">MDTPAFAHSQPSQCPTRKLVSVRRIAALQPIKGNRHVEVAKIDGWNVIVMKEDYHVGQLVVYFEVDSFLPNTEVRFWEYCQPHKVQEYNGQCGYVVKTFMKYGRVTQGIVFPLDAFSEIREAQQELEAKFGNGGMAVKALLEMDFTATLGVKKYDSVYFDAAGSYGRPPPFFPQPGCERAQNISGLFERFGDTMFQITEKLDGLPMTIYNVRKDSELYRALPQDRDSSTKRPQYGVCGRENDYVEHEKSVFWMAARQQDIVNKLKRLGKNLAVQGELCGSSIMRNSMGFAEGQHRFYVFGIYDIDRAAWMSADKAFDLCKQLNLTHAPVVGRLRLSSFATSLDELLKKAEGKGVLGKNREGLIFRTPNNTWGFKVIANSWLLQYGQHKVDQW</sequence>
<dbReference type="EMBL" id="JAQQWI010000008">
    <property type="protein sequence ID" value="KAK8023479.1"/>
    <property type="molecule type" value="Genomic_DNA"/>
</dbReference>
<evidence type="ECO:0000313" key="3">
    <source>
        <dbReference type="Proteomes" id="UP001396898"/>
    </source>
</evidence>
<organism evidence="2 3">
    <name type="scientific">Apiospora marii</name>
    <dbReference type="NCBI Taxonomy" id="335849"/>
    <lineage>
        <taxon>Eukaryota</taxon>
        <taxon>Fungi</taxon>
        <taxon>Dikarya</taxon>
        <taxon>Ascomycota</taxon>
        <taxon>Pezizomycotina</taxon>
        <taxon>Sordariomycetes</taxon>
        <taxon>Xylariomycetidae</taxon>
        <taxon>Amphisphaeriales</taxon>
        <taxon>Apiosporaceae</taxon>
        <taxon>Apiospora</taxon>
    </lineage>
</organism>
<feature type="domain" description="RNA ligase" evidence="1">
    <location>
        <begin position="195"/>
        <end position="370"/>
    </location>
</feature>
<reference evidence="2 3" key="1">
    <citation type="submission" date="2023-01" db="EMBL/GenBank/DDBJ databases">
        <title>Analysis of 21 Apiospora genomes using comparative genomics revels a genus with tremendous synthesis potential of carbohydrate active enzymes and secondary metabolites.</title>
        <authorList>
            <person name="Sorensen T."/>
        </authorList>
    </citation>
    <scope>NUCLEOTIDE SEQUENCE [LARGE SCALE GENOMIC DNA]</scope>
    <source>
        <strain evidence="2 3">CBS 20057</strain>
    </source>
</reference>
<evidence type="ECO:0000313" key="2">
    <source>
        <dbReference type="EMBL" id="KAK8023479.1"/>
    </source>
</evidence>
<dbReference type="Proteomes" id="UP001396898">
    <property type="component" value="Unassembled WGS sequence"/>
</dbReference>
<dbReference type="Gene3D" id="3.30.470.30">
    <property type="entry name" value="DNA ligase/mRNA capping enzyme"/>
    <property type="match status" value="1"/>
</dbReference>